<dbReference type="InterPro" id="IPR040554">
    <property type="entry name" value="KPWE_PEX14_dom"/>
</dbReference>
<feature type="region of interest" description="Disordered" evidence="1">
    <location>
        <begin position="165"/>
        <end position="192"/>
    </location>
</feature>
<feature type="domain" description="Peroxisomal membrane protein PEX14-like KPWE" evidence="2">
    <location>
        <begin position="135"/>
        <end position="184"/>
    </location>
</feature>
<dbReference type="EMBL" id="JABANO010020772">
    <property type="protein sequence ID" value="KAF4727929.1"/>
    <property type="molecule type" value="Genomic_DNA"/>
</dbReference>
<accession>A0A7J6S4Q8</accession>
<name>A0A7J6S4Q8_PEROL</name>
<feature type="compositionally biased region" description="Polar residues" evidence="1">
    <location>
        <begin position="166"/>
        <end position="175"/>
    </location>
</feature>
<protein>
    <recommendedName>
        <fullName evidence="2">Peroxisomal membrane protein PEX14-like KPWE domain-containing protein</fullName>
    </recommendedName>
</protein>
<sequence>MAALPELDSPTPSSPSSSFGEVSEAPPLDDKEQSSVAQLLADLTDRVGREEAHRCLSHALTILRKAPDRLVYSTFQRIIGDSALKEILFIFDLAGYRRHDAGMQVMLVLESRRYMSRMSSILRELEAAYVKTLNPEEVTYAQVECAVRNNFQLPGIADVPAAAVDSSRSYPSTTVERPKKPWETPESDVTIR</sequence>
<evidence type="ECO:0000256" key="1">
    <source>
        <dbReference type="SAM" id="MobiDB-lite"/>
    </source>
</evidence>
<proteinExistence type="predicted"/>
<reference evidence="3 4" key="1">
    <citation type="submission" date="2020-04" db="EMBL/GenBank/DDBJ databases">
        <title>Perkinsus olseni comparative genomics.</title>
        <authorList>
            <person name="Bogema D.R."/>
        </authorList>
    </citation>
    <scope>NUCLEOTIDE SEQUENCE [LARGE SCALE GENOMIC DNA]</scope>
    <source>
        <strain evidence="3 4">ATCC PRA-207</strain>
    </source>
</reference>
<keyword evidence="4" id="KW-1185">Reference proteome</keyword>
<dbReference type="Proteomes" id="UP000553632">
    <property type="component" value="Unassembled WGS sequence"/>
</dbReference>
<evidence type="ECO:0000259" key="2">
    <source>
        <dbReference type="Pfam" id="PF17733"/>
    </source>
</evidence>
<organism evidence="3 4">
    <name type="scientific">Perkinsus olseni</name>
    <name type="common">Perkinsus atlanticus</name>
    <dbReference type="NCBI Taxonomy" id="32597"/>
    <lineage>
        <taxon>Eukaryota</taxon>
        <taxon>Sar</taxon>
        <taxon>Alveolata</taxon>
        <taxon>Perkinsozoa</taxon>
        <taxon>Perkinsea</taxon>
        <taxon>Perkinsida</taxon>
        <taxon>Perkinsidae</taxon>
        <taxon>Perkinsus</taxon>
    </lineage>
</organism>
<evidence type="ECO:0000313" key="3">
    <source>
        <dbReference type="EMBL" id="KAF4727929.1"/>
    </source>
</evidence>
<feature type="region of interest" description="Disordered" evidence="1">
    <location>
        <begin position="1"/>
        <end position="34"/>
    </location>
</feature>
<feature type="compositionally biased region" description="Low complexity" evidence="1">
    <location>
        <begin position="9"/>
        <end position="18"/>
    </location>
</feature>
<evidence type="ECO:0000313" key="4">
    <source>
        <dbReference type="Proteomes" id="UP000553632"/>
    </source>
</evidence>
<dbReference type="Pfam" id="PF17733">
    <property type="entry name" value="KPWE_dom"/>
    <property type="match status" value="1"/>
</dbReference>
<feature type="compositionally biased region" description="Basic and acidic residues" evidence="1">
    <location>
        <begin position="176"/>
        <end position="192"/>
    </location>
</feature>
<gene>
    <name evidence="3" type="ORF">FOZ63_028845</name>
</gene>
<comment type="caution">
    <text evidence="3">The sequence shown here is derived from an EMBL/GenBank/DDBJ whole genome shotgun (WGS) entry which is preliminary data.</text>
</comment>
<dbReference type="AlphaFoldDB" id="A0A7J6S4Q8"/>